<sequence>MRWSVLRSLELVLKARRENKLTLAGIWRRDLEGYSIWRKIFQEGKYKDCGVVQADALSVDPMASLEKFDEEAVSPLSRNTVTVIHLGEVNRIRKLPQDMKIVATHTDNPGVRN</sequence>
<protein>
    <submittedName>
        <fullName evidence="1">Uncharacterized protein</fullName>
    </submittedName>
</protein>
<dbReference type="Gramene" id="RZC57132">
    <property type="protein sequence ID" value="RZC57132"/>
    <property type="gene ID" value="C5167_004437"/>
</dbReference>
<proteinExistence type="predicted"/>
<keyword evidence="2" id="KW-1185">Reference proteome</keyword>
<gene>
    <name evidence="1" type="ORF">C5167_004437</name>
</gene>
<name>A0A4Y7JAN8_PAPSO</name>
<reference evidence="1 2" key="1">
    <citation type="journal article" date="2018" name="Science">
        <title>The opium poppy genome and morphinan production.</title>
        <authorList>
            <person name="Guo L."/>
            <person name="Winzer T."/>
            <person name="Yang X."/>
            <person name="Li Y."/>
            <person name="Ning Z."/>
            <person name="He Z."/>
            <person name="Teodor R."/>
            <person name="Lu Y."/>
            <person name="Bowser T.A."/>
            <person name="Graham I.A."/>
            <person name="Ye K."/>
        </authorList>
    </citation>
    <scope>NUCLEOTIDE SEQUENCE [LARGE SCALE GENOMIC DNA]</scope>
    <source>
        <strain evidence="2">cv. HN1</strain>
        <tissue evidence="1">Leaves</tissue>
    </source>
</reference>
<dbReference type="Proteomes" id="UP000316621">
    <property type="component" value="Chromosome 4"/>
</dbReference>
<dbReference type="AlphaFoldDB" id="A0A4Y7JAN8"/>
<accession>A0A4Y7JAN8</accession>
<dbReference type="EMBL" id="CM010718">
    <property type="protein sequence ID" value="RZC57132.1"/>
    <property type="molecule type" value="Genomic_DNA"/>
</dbReference>
<evidence type="ECO:0000313" key="2">
    <source>
        <dbReference type="Proteomes" id="UP000316621"/>
    </source>
</evidence>
<evidence type="ECO:0000313" key="1">
    <source>
        <dbReference type="EMBL" id="RZC57132.1"/>
    </source>
</evidence>
<organism evidence="1 2">
    <name type="scientific">Papaver somniferum</name>
    <name type="common">Opium poppy</name>
    <dbReference type="NCBI Taxonomy" id="3469"/>
    <lineage>
        <taxon>Eukaryota</taxon>
        <taxon>Viridiplantae</taxon>
        <taxon>Streptophyta</taxon>
        <taxon>Embryophyta</taxon>
        <taxon>Tracheophyta</taxon>
        <taxon>Spermatophyta</taxon>
        <taxon>Magnoliopsida</taxon>
        <taxon>Ranunculales</taxon>
        <taxon>Papaveraceae</taxon>
        <taxon>Papaveroideae</taxon>
        <taxon>Papaver</taxon>
    </lineage>
</organism>
<dbReference type="STRING" id="3469.A0A4Y7JAN8"/>